<dbReference type="EMBL" id="JBHPBY010000054">
    <property type="protein sequence ID" value="MFC1849699.1"/>
    <property type="molecule type" value="Genomic_DNA"/>
</dbReference>
<feature type="transmembrane region" description="Helical" evidence="8">
    <location>
        <begin position="163"/>
        <end position="180"/>
    </location>
</feature>
<evidence type="ECO:0000256" key="3">
    <source>
        <dbReference type="ARBA" id="ARBA00022692"/>
    </source>
</evidence>
<feature type="transmembrane region" description="Helical" evidence="8">
    <location>
        <begin position="39"/>
        <end position="58"/>
    </location>
</feature>
<feature type="transmembrane region" description="Helical" evidence="8">
    <location>
        <begin position="130"/>
        <end position="151"/>
    </location>
</feature>
<reference evidence="9 10" key="1">
    <citation type="submission" date="2024-09" db="EMBL/GenBank/DDBJ databases">
        <title>Laminarin stimulates single cell rates of sulfate reduction while oxygen inhibits transcriptomic activity in coastal marine sediment.</title>
        <authorList>
            <person name="Lindsay M."/>
            <person name="Orcutt B."/>
            <person name="Emerson D."/>
            <person name="Stepanauskas R."/>
            <person name="D'Angelo T."/>
        </authorList>
    </citation>
    <scope>NUCLEOTIDE SEQUENCE [LARGE SCALE GENOMIC DNA]</scope>
    <source>
        <strain evidence="9">SAG AM-311-K15</strain>
    </source>
</reference>
<dbReference type="InterPro" id="IPR003810">
    <property type="entry name" value="Mntp/YtaF"/>
</dbReference>
<dbReference type="PANTHER" id="PTHR35529">
    <property type="entry name" value="MANGANESE EFFLUX PUMP MNTP-RELATED"/>
    <property type="match status" value="1"/>
</dbReference>
<keyword evidence="3 8" id="KW-0812">Transmembrane</keyword>
<name>A0ABV6YU14_UNCC1</name>
<evidence type="ECO:0000256" key="7">
    <source>
        <dbReference type="ARBA" id="ARBA00023211"/>
    </source>
</evidence>
<evidence type="ECO:0000256" key="6">
    <source>
        <dbReference type="ARBA" id="ARBA00023136"/>
    </source>
</evidence>
<evidence type="ECO:0000313" key="9">
    <source>
        <dbReference type="EMBL" id="MFC1849699.1"/>
    </source>
</evidence>
<dbReference type="PANTHER" id="PTHR35529:SF1">
    <property type="entry name" value="MANGANESE EFFLUX PUMP MNTP-RELATED"/>
    <property type="match status" value="1"/>
</dbReference>
<evidence type="ECO:0000313" key="10">
    <source>
        <dbReference type="Proteomes" id="UP001594351"/>
    </source>
</evidence>
<evidence type="ECO:0000256" key="5">
    <source>
        <dbReference type="ARBA" id="ARBA00023065"/>
    </source>
</evidence>
<keyword evidence="1 8" id="KW-0813">Transport</keyword>
<feature type="transmembrane region" description="Helical" evidence="8">
    <location>
        <begin position="6"/>
        <end position="27"/>
    </location>
</feature>
<comment type="subcellular location">
    <subcellularLocation>
        <location evidence="8">Cell membrane</location>
        <topology evidence="8">Multi-pass membrane protein</topology>
    </subcellularLocation>
</comment>
<proteinExistence type="inferred from homology"/>
<dbReference type="HAMAP" id="MF_01521">
    <property type="entry name" value="MntP_pump"/>
    <property type="match status" value="1"/>
</dbReference>
<evidence type="ECO:0000256" key="2">
    <source>
        <dbReference type="ARBA" id="ARBA00022475"/>
    </source>
</evidence>
<gene>
    <name evidence="8" type="primary">mntP</name>
    <name evidence="9" type="ORF">ACFL27_05765</name>
</gene>
<comment type="caution">
    <text evidence="9">The sequence shown here is derived from an EMBL/GenBank/DDBJ whole genome shotgun (WGS) entry which is preliminary data.</text>
</comment>
<dbReference type="Proteomes" id="UP001594351">
    <property type="component" value="Unassembled WGS sequence"/>
</dbReference>
<evidence type="ECO:0000256" key="1">
    <source>
        <dbReference type="ARBA" id="ARBA00022448"/>
    </source>
</evidence>
<keyword evidence="2 8" id="KW-1003">Cell membrane</keyword>
<organism evidence="9 10">
    <name type="scientific">candidate division CSSED10-310 bacterium</name>
    <dbReference type="NCBI Taxonomy" id="2855610"/>
    <lineage>
        <taxon>Bacteria</taxon>
        <taxon>Bacteria division CSSED10-310</taxon>
    </lineage>
</organism>
<keyword evidence="7 8" id="KW-0464">Manganese</keyword>
<feature type="transmembrane region" description="Helical" evidence="8">
    <location>
        <begin position="103"/>
        <end position="124"/>
    </location>
</feature>
<comment type="function">
    <text evidence="8">Probably functions as a manganese efflux pump.</text>
</comment>
<evidence type="ECO:0000256" key="8">
    <source>
        <dbReference type="HAMAP-Rule" id="MF_01521"/>
    </source>
</evidence>
<comment type="similarity">
    <text evidence="8">Belongs to the MntP (TC 9.B.29) family.</text>
</comment>
<dbReference type="InterPro" id="IPR022929">
    <property type="entry name" value="Put_MntP"/>
</dbReference>
<keyword evidence="4 8" id="KW-1133">Transmembrane helix</keyword>
<sequence>MEIITSFGIAVALGMDALAVGIVVGMMLTSITFRHFFRLTFHFGFFQCFMTLLGWLAGNQIIEWVAPIDHWIAFGLLSIIGGRMITDQDNAEESMVKDPTRGWSLVMLSIATSIDALTVGLSIGAMGLRILSLAILIGIIASIMTFLGMAFGKRIGLARGKKMEIGGGIILIIIGFKILIEHLLDSSF</sequence>
<keyword evidence="6 8" id="KW-0472">Membrane</keyword>
<dbReference type="Pfam" id="PF02659">
    <property type="entry name" value="Mntp"/>
    <property type="match status" value="1"/>
</dbReference>
<evidence type="ECO:0000256" key="4">
    <source>
        <dbReference type="ARBA" id="ARBA00022989"/>
    </source>
</evidence>
<keyword evidence="10" id="KW-1185">Reference proteome</keyword>
<accession>A0ABV6YU14</accession>
<protein>
    <recommendedName>
        <fullName evidence="8">Putative manganese efflux pump MntP</fullName>
    </recommendedName>
</protein>
<keyword evidence="5 8" id="KW-0406">Ion transport</keyword>